<dbReference type="AlphaFoldDB" id="A0A1Y6BEP4"/>
<name>A0A1Y6BEP4_9BACT</name>
<evidence type="ECO:0000313" key="1">
    <source>
        <dbReference type="EMBL" id="SME97662.1"/>
    </source>
</evidence>
<evidence type="ECO:0008006" key="3">
    <source>
        <dbReference type="Google" id="ProtNLM"/>
    </source>
</evidence>
<dbReference type="OrthoDB" id="9146593at2"/>
<sequence length="433" mass="47357">MILKDLTRRRFLAGTTKMGVQLTVALPLLDILLNNDGDALANGANLPYNFILWFWGNGIIPEDFFPQQAGAQFQLSPNLMPFAANQEYLTVLSGINGRSGNGTHESGIYAALSGSEFSGRSPHPNNTIDQAIADHIGGNSLQKSIQLGVSQQHYFENIQIFNNISYRNQAPIQPIFDQQQVFANLFQGINKTEEEKKALIVQSELSLGVIDAVKEDAKQLKKILGMSDQKRVDAHLENIFEIESKLKKQANGEFGECEIDPQMDLTGETLKGKNDIMAKLATLALSCGTSKVISFQFSGGATNTVFPGIAGDHHSTTHNPNAQGTVSQMTTAVMEHLNTLATELRSQAMGDGNLLDSTCIYATSEMSHALRHSTRDFPILLIGKAGNKLKGNFHYQGQNQSTDNVLATIAKLFEMESSQLNLRDTQSIDDVLV</sequence>
<accession>A0A1Y6BEP4</accession>
<dbReference type="RefSeq" id="WP_132315026.1">
    <property type="nucleotide sequence ID" value="NZ_FWZT01000002.1"/>
</dbReference>
<dbReference type="STRING" id="1513793.SAMN06296036_102377"/>
<proteinExistence type="predicted"/>
<gene>
    <name evidence="1" type="ORF">SAMN06296036_102377</name>
</gene>
<evidence type="ECO:0000313" key="2">
    <source>
        <dbReference type="Proteomes" id="UP000192907"/>
    </source>
</evidence>
<keyword evidence="2" id="KW-1185">Reference proteome</keyword>
<reference evidence="2" key="1">
    <citation type="submission" date="2017-04" db="EMBL/GenBank/DDBJ databases">
        <authorList>
            <person name="Varghese N."/>
            <person name="Submissions S."/>
        </authorList>
    </citation>
    <scope>NUCLEOTIDE SEQUENCE [LARGE SCALE GENOMIC DNA]</scope>
    <source>
        <strain evidence="2">RKEM611</strain>
    </source>
</reference>
<dbReference type="EMBL" id="FWZT01000002">
    <property type="protein sequence ID" value="SME97662.1"/>
    <property type="molecule type" value="Genomic_DNA"/>
</dbReference>
<dbReference type="Proteomes" id="UP000192907">
    <property type="component" value="Unassembled WGS sequence"/>
</dbReference>
<dbReference type="InterPro" id="IPR011447">
    <property type="entry name" value="DUF1552"/>
</dbReference>
<dbReference type="Pfam" id="PF07586">
    <property type="entry name" value="HXXSHH"/>
    <property type="match status" value="1"/>
</dbReference>
<organism evidence="1 2">
    <name type="scientific">Pseudobacteriovorax antillogorgiicola</name>
    <dbReference type="NCBI Taxonomy" id="1513793"/>
    <lineage>
        <taxon>Bacteria</taxon>
        <taxon>Pseudomonadati</taxon>
        <taxon>Bdellovibrionota</taxon>
        <taxon>Oligoflexia</taxon>
        <taxon>Oligoflexales</taxon>
        <taxon>Pseudobacteriovoracaceae</taxon>
        <taxon>Pseudobacteriovorax</taxon>
    </lineage>
</organism>
<protein>
    <recommendedName>
        <fullName evidence="3">Tat (Twin-arginine translocation) pathway signal sequence</fullName>
    </recommendedName>
</protein>